<keyword evidence="2" id="KW-0012">Acyltransferase</keyword>
<comment type="caution">
    <text evidence="4">The sequence shown here is derived from an EMBL/GenBank/DDBJ whole genome shotgun (WGS) entry which is preliminary data.</text>
</comment>
<dbReference type="GO" id="GO:0016747">
    <property type="term" value="F:acyltransferase activity, transferring groups other than amino-acyl groups"/>
    <property type="evidence" value="ECO:0007669"/>
    <property type="project" value="InterPro"/>
</dbReference>
<dbReference type="InterPro" id="IPR016181">
    <property type="entry name" value="Acyl_CoA_acyltransferase"/>
</dbReference>
<dbReference type="Gene3D" id="3.40.630.30">
    <property type="match status" value="1"/>
</dbReference>
<feature type="domain" description="N-acetyltransferase" evidence="3">
    <location>
        <begin position="3"/>
        <end position="163"/>
    </location>
</feature>
<evidence type="ECO:0000259" key="3">
    <source>
        <dbReference type="PROSITE" id="PS51186"/>
    </source>
</evidence>
<dbReference type="AlphaFoldDB" id="A0A0N8KN51"/>
<evidence type="ECO:0000256" key="1">
    <source>
        <dbReference type="ARBA" id="ARBA00022679"/>
    </source>
</evidence>
<evidence type="ECO:0000313" key="4">
    <source>
        <dbReference type="EMBL" id="KPQ35562.1"/>
    </source>
</evidence>
<protein>
    <submittedName>
        <fullName evidence="4">Phosphinothricin acetyltransferase Pat</fullName>
    </submittedName>
</protein>
<evidence type="ECO:0000313" key="5">
    <source>
        <dbReference type="Proteomes" id="UP000050465"/>
    </source>
</evidence>
<dbReference type="PROSITE" id="PS51186">
    <property type="entry name" value="GNAT"/>
    <property type="match status" value="1"/>
</dbReference>
<organism evidence="4 5">
    <name type="scientific">Phormidesmis priestleyi Ana</name>
    <dbReference type="NCBI Taxonomy" id="1666911"/>
    <lineage>
        <taxon>Bacteria</taxon>
        <taxon>Bacillati</taxon>
        <taxon>Cyanobacteriota</taxon>
        <taxon>Cyanophyceae</taxon>
        <taxon>Leptolyngbyales</taxon>
        <taxon>Leptolyngbyaceae</taxon>
        <taxon>Phormidesmis</taxon>
    </lineage>
</organism>
<reference evidence="4 5" key="1">
    <citation type="submission" date="2015-09" db="EMBL/GenBank/DDBJ databases">
        <title>Identification and resolution of microdiversity through metagenomic sequencing of parallel consortia.</title>
        <authorList>
            <person name="Nelson W.C."/>
            <person name="Romine M.F."/>
            <person name="Lindemann S.R."/>
        </authorList>
    </citation>
    <scope>NUCLEOTIDE SEQUENCE [LARGE SCALE GENOMIC DNA]</scope>
    <source>
        <strain evidence="4">Ana</strain>
    </source>
</reference>
<gene>
    <name evidence="4" type="primary">pat</name>
    <name evidence="4" type="ORF">HLUCCA11_09940</name>
</gene>
<proteinExistence type="predicted"/>
<keyword evidence="1 4" id="KW-0808">Transferase</keyword>
<dbReference type="CDD" id="cd04301">
    <property type="entry name" value="NAT_SF"/>
    <property type="match status" value="1"/>
</dbReference>
<dbReference type="SUPFAM" id="SSF55729">
    <property type="entry name" value="Acyl-CoA N-acyltransferases (Nat)"/>
    <property type="match status" value="1"/>
</dbReference>
<dbReference type="PANTHER" id="PTHR43072">
    <property type="entry name" value="N-ACETYLTRANSFERASE"/>
    <property type="match status" value="1"/>
</dbReference>
<accession>A0A0N8KN51</accession>
<dbReference type="PANTHER" id="PTHR43072:SF23">
    <property type="entry name" value="UPF0039 PROTEIN C11D3.02C"/>
    <property type="match status" value="1"/>
</dbReference>
<dbReference type="STRING" id="1666911.HLUCCA11_09940"/>
<sequence>METEIREFRATDIEPLTHLYNRYIVETTITFDLQPYTVEQRQLLWMSHYAHSGRYRLLIAEQDKRIIGYASSSKLRVKAAYDTSVETSIYLLPDVQGAGIGSRLYGELFGLLAKEDVHRAYAGITLPNEISLAIHKKFGFEQVGLFREVGRKFDRYWDVAWLEKAL</sequence>
<name>A0A0N8KN51_9CYAN</name>
<dbReference type="EMBL" id="LJZR01000011">
    <property type="protein sequence ID" value="KPQ35562.1"/>
    <property type="molecule type" value="Genomic_DNA"/>
</dbReference>
<dbReference type="InterPro" id="IPR000182">
    <property type="entry name" value="GNAT_dom"/>
</dbReference>
<dbReference type="Proteomes" id="UP000050465">
    <property type="component" value="Unassembled WGS sequence"/>
</dbReference>
<evidence type="ECO:0000256" key="2">
    <source>
        <dbReference type="ARBA" id="ARBA00023315"/>
    </source>
</evidence>
<dbReference type="Pfam" id="PF13420">
    <property type="entry name" value="Acetyltransf_4"/>
    <property type="match status" value="1"/>
</dbReference>
<dbReference type="PATRIC" id="fig|1666911.3.peg.5313"/>